<dbReference type="Gene3D" id="3.40.190.10">
    <property type="entry name" value="Periplasmic binding protein-like II"/>
    <property type="match status" value="2"/>
</dbReference>
<reference evidence="3" key="1">
    <citation type="submission" date="2023-10" db="EMBL/GenBank/DDBJ databases">
        <authorList>
            <person name="Noh H."/>
        </authorList>
    </citation>
    <scope>NUCLEOTIDE SEQUENCE</scope>
    <source>
        <strain evidence="3">DUCC4014</strain>
    </source>
</reference>
<accession>A0AAF0XZG9</accession>
<sequence length="360" mass="39592">MRLSLSLLALLGTVAADSLFAFNSSTQVETRSLDELHQAALAEGGTVVLWHGGDLANGGDDLKKSFEARFPGVTLNVTIDLSKYHDGRVDQGLASNGFLPDSVILQTLQDYPRWDVDGALLRYKPAGFDAINPAYKDPFGAWYGVYVYSWSFIWSSAKLPNVTIAEFADFLKPELKDKLVLTYPHDDDAVLYAFDLALRAYGAGFLDQLIAQNPRWVRGTGTPSLIIQNSTFAEAATFTSDLGYAPVDGIGSTKPATGPFVSWAQTAAILKDAPHPEGAKLLHNYILSPEYQNTTGWQVREDLPLPQGFPYAPLDKVNNTNPVDFARWMEDRGRVERLRFWFEAKLGTAQGVSPLIDPLS</sequence>
<dbReference type="GeneID" id="87803846"/>
<dbReference type="Proteomes" id="UP000827549">
    <property type="component" value="Chromosome 1"/>
</dbReference>
<dbReference type="EMBL" id="CP086714">
    <property type="protein sequence ID" value="WOO76985.1"/>
    <property type="molecule type" value="Genomic_DNA"/>
</dbReference>
<keyword evidence="4" id="KW-1185">Reference proteome</keyword>
<feature type="chain" id="PRO_5042237466" description="ABC-type Fe3+ transport system" evidence="2">
    <location>
        <begin position="17"/>
        <end position="360"/>
    </location>
</feature>
<dbReference type="SUPFAM" id="SSF53850">
    <property type="entry name" value="Periplasmic binding protein-like II"/>
    <property type="match status" value="1"/>
</dbReference>
<dbReference type="Pfam" id="PF13531">
    <property type="entry name" value="SBP_bac_11"/>
    <property type="match status" value="1"/>
</dbReference>
<feature type="signal peptide" evidence="2">
    <location>
        <begin position="1"/>
        <end position="16"/>
    </location>
</feature>
<proteinExistence type="predicted"/>
<evidence type="ECO:0000313" key="4">
    <source>
        <dbReference type="Proteomes" id="UP000827549"/>
    </source>
</evidence>
<evidence type="ECO:0008006" key="5">
    <source>
        <dbReference type="Google" id="ProtNLM"/>
    </source>
</evidence>
<keyword evidence="1 2" id="KW-0732">Signal</keyword>
<dbReference type="PANTHER" id="PTHR30006:SF2">
    <property type="entry name" value="ABC TRANSPORTER SUBSTRATE-BINDING PROTEIN"/>
    <property type="match status" value="1"/>
</dbReference>
<organism evidence="3 4">
    <name type="scientific">Vanrija pseudolonga</name>
    <dbReference type="NCBI Taxonomy" id="143232"/>
    <lineage>
        <taxon>Eukaryota</taxon>
        <taxon>Fungi</taxon>
        <taxon>Dikarya</taxon>
        <taxon>Basidiomycota</taxon>
        <taxon>Agaricomycotina</taxon>
        <taxon>Tremellomycetes</taxon>
        <taxon>Trichosporonales</taxon>
        <taxon>Trichosporonaceae</taxon>
        <taxon>Vanrija</taxon>
    </lineage>
</organism>
<dbReference type="AlphaFoldDB" id="A0AAF0XZG9"/>
<protein>
    <recommendedName>
        <fullName evidence="5">ABC-type Fe3+ transport system</fullName>
    </recommendedName>
</protein>
<dbReference type="RefSeq" id="XP_062623017.1">
    <property type="nucleotide sequence ID" value="XM_062767033.1"/>
</dbReference>
<evidence type="ECO:0000256" key="1">
    <source>
        <dbReference type="ARBA" id="ARBA00022729"/>
    </source>
</evidence>
<name>A0AAF0XZG9_9TREE</name>
<gene>
    <name evidence="3" type="ORF">LOC62_01G000588</name>
</gene>
<evidence type="ECO:0000256" key="2">
    <source>
        <dbReference type="SAM" id="SignalP"/>
    </source>
</evidence>
<evidence type="ECO:0000313" key="3">
    <source>
        <dbReference type="EMBL" id="WOO76985.1"/>
    </source>
</evidence>
<dbReference type="PANTHER" id="PTHR30006">
    <property type="entry name" value="THIAMINE-BINDING PERIPLASMIC PROTEIN-RELATED"/>
    <property type="match status" value="1"/>
</dbReference>